<evidence type="ECO:0000313" key="2">
    <source>
        <dbReference type="EMBL" id="QOD42665.1"/>
    </source>
</evidence>
<dbReference type="InterPro" id="IPR032710">
    <property type="entry name" value="NTF2-like_dom_sf"/>
</dbReference>
<dbReference type="AlphaFoldDB" id="A0A7L7YYX6"/>
<feature type="domain" description="SnoaL-like" evidence="1">
    <location>
        <begin position="11"/>
        <end position="116"/>
    </location>
</feature>
<reference evidence="2 3" key="1">
    <citation type="submission" date="2020-08" db="EMBL/GenBank/DDBJ databases">
        <title>Description of Clavibacter zhangzhiyonge sp. nov., a phytopathogenic actinobacterium isolated from barley seeds, causing leaf brown spot and decline.</title>
        <authorList>
            <person name="Tian Q."/>
            <person name="Chuan J."/>
            <person name="Zhao W."/>
            <person name="Li X."/>
        </authorList>
    </citation>
    <scope>NUCLEOTIDE SEQUENCE [LARGE SCALE GENOMIC DNA]</scope>
    <source>
        <strain evidence="2 3">DM1</strain>
    </source>
</reference>
<dbReference type="Gene3D" id="3.10.450.50">
    <property type="match status" value="1"/>
</dbReference>
<dbReference type="SUPFAM" id="SSF54427">
    <property type="entry name" value="NTF2-like"/>
    <property type="match status" value="1"/>
</dbReference>
<evidence type="ECO:0000313" key="3">
    <source>
        <dbReference type="Proteomes" id="UP000516660"/>
    </source>
</evidence>
<dbReference type="InterPro" id="IPR037401">
    <property type="entry name" value="SnoaL-like"/>
</dbReference>
<keyword evidence="3" id="KW-1185">Reference proteome</keyword>
<protein>
    <submittedName>
        <fullName evidence="2">Nuclear transport factor 2 family protein</fullName>
    </submittedName>
</protein>
<dbReference type="Pfam" id="PF12680">
    <property type="entry name" value="SnoaL_2"/>
    <property type="match status" value="1"/>
</dbReference>
<gene>
    <name evidence="2" type="ORF">H9X71_08415</name>
</gene>
<dbReference type="Proteomes" id="UP000516660">
    <property type="component" value="Chromosome"/>
</dbReference>
<dbReference type="EMBL" id="CP061274">
    <property type="protein sequence ID" value="QOD42665.1"/>
    <property type="molecule type" value="Genomic_DNA"/>
</dbReference>
<evidence type="ECO:0000259" key="1">
    <source>
        <dbReference type="Pfam" id="PF12680"/>
    </source>
</evidence>
<sequence>MSEITPTTVATTYFNALAQGDIPTVMAQFADDVVWHQPGANRFSGEHHGTSDIGALLGGMMEASQGTFQLVVSGTPMLNGDDVAVPIRFSGSRGDVAMDMSGIDLLTVRGGRIVEVRLFSEDGPAEDAFWGTQA</sequence>
<dbReference type="KEGG" id="czh:H9X71_08415"/>
<organism evidence="2 3">
    <name type="scientific">Clavibacter zhangzhiyongii</name>
    <dbReference type="NCBI Taxonomy" id="2768071"/>
    <lineage>
        <taxon>Bacteria</taxon>
        <taxon>Bacillati</taxon>
        <taxon>Actinomycetota</taxon>
        <taxon>Actinomycetes</taxon>
        <taxon>Micrococcales</taxon>
        <taxon>Microbacteriaceae</taxon>
        <taxon>Clavibacter</taxon>
    </lineage>
</organism>
<proteinExistence type="predicted"/>
<name>A0A7L7YYX6_9MICO</name>
<accession>A0A7L7YYX6</accession>
<dbReference type="RefSeq" id="WP_191146689.1">
    <property type="nucleotide sequence ID" value="NZ_CP061274.1"/>
</dbReference>